<feature type="signal peptide" evidence="1">
    <location>
        <begin position="1"/>
        <end position="19"/>
    </location>
</feature>
<evidence type="ECO:0000313" key="3">
    <source>
        <dbReference type="Proteomes" id="UP000054359"/>
    </source>
</evidence>
<reference evidence="2 3" key="1">
    <citation type="submission" date="2013-11" db="EMBL/GenBank/DDBJ databases">
        <title>Genome sequencing of Stegodyphus mimosarum.</title>
        <authorList>
            <person name="Bechsgaard J."/>
        </authorList>
    </citation>
    <scope>NUCLEOTIDE SEQUENCE [LARGE SCALE GENOMIC DNA]</scope>
</reference>
<dbReference type="Proteomes" id="UP000054359">
    <property type="component" value="Unassembled WGS sequence"/>
</dbReference>
<dbReference type="EMBL" id="KK122591">
    <property type="protein sequence ID" value="KFM83073.1"/>
    <property type="molecule type" value="Genomic_DNA"/>
</dbReference>
<keyword evidence="1" id="KW-0732">Signal</keyword>
<keyword evidence="3" id="KW-1185">Reference proteome</keyword>
<feature type="non-terminal residue" evidence="2">
    <location>
        <position position="104"/>
    </location>
</feature>
<sequence length="104" mass="11596">MKAVLILALLGCLIAVSLAATRCTQQSDCGEDECCLDTLFFKSAFCEKRYKAGQRCVATSIYKPEKDMFYFACPCEKMYECLGKGVTENGVTFMKNPKCIMPTM</sequence>
<evidence type="ECO:0000313" key="2">
    <source>
        <dbReference type="EMBL" id="KFM83073.1"/>
    </source>
</evidence>
<dbReference type="OrthoDB" id="6406518at2759"/>
<dbReference type="OMA" id="YECLGKG"/>
<dbReference type="AlphaFoldDB" id="A0A087V0D4"/>
<gene>
    <name evidence="2" type="ORF">X975_20312</name>
</gene>
<evidence type="ECO:0000256" key="1">
    <source>
        <dbReference type="SAM" id="SignalP"/>
    </source>
</evidence>
<feature type="chain" id="PRO_5001831083" evidence="1">
    <location>
        <begin position="20"/>
        <end position="104"/>
    </location>
</feature>
<name>A0A087V0D4_STEMI</name>
<accession>A0A087V0D4</accession>
<dbReference type="Gene3D" id="2.10.80.10">
    <property type="entry name" value="Lipase, subunit A"/>
    <property type="match status" value="1"/>
</dbReference>
<protein>
    <submittedName>
        <fullName evidence="2">U3-ctenitoxin-Asp1a</fullName>
    </submittedName>
</protein>
<organism evidence="2 3">
    <name type="scientific">Stegodyphus mimosarum</name>
    <name type="common">African social velvet spider</name>
    <dbReference type="NCBI Taxonomy" id="407821"/>
    <lineage>
        <taxon>Eukaryota</taxon>
        <taxon>Metazoa</taxon>
        <taxon>Ecdysozoa</taxon>
        <taxon>Arthropoda</taxon>
        <taxon>Chelicerata</taxon>
        <taxon>Arachnida</taxon>
        <taxon>Araneae</taxon>
        <taxon>Araneomorphae</taxon>
        <taxon>Entelegynae</taxon>
        <taxon>Eresoidea</taxon>
        <taxon>Eresidae</taxon>
        <taxon>Stegodyphus</taxon>
    </lineage>
</organism>
<proteinExistence type="predicted"/>